<feature type="compositionally biased region" description="Polar residues" evidence="1">
    <location>
        <begin position="31"/>
        <end position="40"/>
    </location>
</feature>
<dbReference type="EMBL" id="UYYB01034527">
    <property type="protein sequence ID" value="VDM74178.1"/>
    <property type="molecule type" value="Genomic_DNA"/>
</dbReference>
<proteinExistence type="predicted"/>
<reference evidence="3 4" key="1">
    <citation type="submission" date="2018-11" db="EMBL/GenBank/DDBJ databases">
        <authorList>
            <consortium name="Pathogen Informatics"/>
        </authorList>
    </citation>
    <scope>NUCLEOTIDE SEQUENCE [LARGE SCALE GENOMIC DNA]</scope>
</reference>
<feature type="domain" description="Zasp-like motif" evidence="2">
    <location>
        <begin position="145"/>
        <end position="170"/>
    </location>
</feature>
<feature type="region of interest" description="Disordered" evidence="1">
    <location>
        <begin position="113"/>
        <end position="138"/>
    </location>
</feature>
<name>A0A3P7L4R5_STRVU</name>
<feature type="compositionally biased region" description="Polar residues" evidence="1">
    <location>
        <begin position="69"/>
        <end position="80"/>
    </location>
</feature>
<feature type="region of interest" description="Disordered" evidence="1">
    <location>
        <begin position="31"/>
        <end position="80"/>
    </location>
</feature>
<organism evidence="3 4">
    <name type="scientific">Strongylus vulgaris</name>
    <name type="common">Blood worm</name>
    <dbReference type="NCBI Taxonomy" id="40348"/>
    <lineage>
        <taxon>Eukaryota</taxon>
        <taxon>Metazoa</taxon>
        <taxon>Ecdysozoa</taxon>
        <taxon>Nematoda</taxon>
        <taxon>Chromadorea</taxon>
        <taxon>Rhabditida</taxon>
        <taxon>Rhabditina</taxon>
        <taxon>Rhabditomorpha</taxon>
        <taxon>Strongyloidea</taxon>
        <taxon>Strongylidae</taxon>
        <taxon>Strongylus</taxon>
    </lineage>
</organism>
<dbReference type="SMART" id="SM00735">
    <property type="entry name" value="ZM"/>
    <property type="match status" value="1"/>
</dbReference>
<evidence type="ECO:0000256" key="1">
    <source>
        <dbReference type="SAM" id="MobiDB-lite"/>
    </source>
</evidence>
<sequence length="176" mass="19168">MLQTRTLTPLFGNPFYSQVNERPSYSTHAKTNFTSDTSTPAPFVSDKGQSNVNPTYTTNFGSQRHHTAQSDTRQPAAAQNYSFNNGATTTAYKSGSGGLPLNQATYIQTSHSPTLHPGGVSPGGTKVPYRSPSPRTRNELSPYASVQHLQYNSPMNIYSVESAAEQYTQQTGRPTE</sequence>
<accession>A0A3P7L4R5</accession>
<evidence type="ECO:0000259" key="2">
    <source>
        <dbReference type="SMART" id="SM00735"/>
    </source>
</evidence>
<evidence type="ECO:0000313" key="4">
    <source>
        <dbReference type="Proteomes" id="UP000270094"/>
    </source>
</evidence>
<protein>
    <recommendedName>
        <fullName evidence="2">Zasp-like motif domain-containing protein</fullName>
    </recommendedName>
</protein>
<dbReference type="InterPro" id="IPR006643">
    <property type="entry name" value="Zasp-like_motif"/>
</dbReference>
<dbReference type="AlphaFoldDB" id="A0A3P7L4R5"/>
<keyword evidence="4" id="KW-1185">Reference proteome</keyword>
<dbReference type="OrthoDB" id="44841at2759"/>
<feature type="compositionally biased region" description="Polar residues" evidence="1">
    <location>
        <begin position="47"/>
        <end position="62"/>
    </location>
</feature>
<dbReference type="Proteomes" id="UP000270094">
    <property type="component" value="Unassembled WGS sequence"/>
</dbReference>
<gene>
    <name evidence="3" type="ORF">SVUK_LOCUS9176</name>
</gene>
<evidence type="ECO:0000313" key="3">
    <source>
        <dbReference type="EMBL" id="VDM74178.1"/>
    </source>
</evidence>